<dbReference type="PANTHER" id="PTHR13182">
    <property type="entry name" value="ZINC FINGER PROTEIN 622"/>
    <property type="match status" value="1"/>
</dbReference>
<feature type="domain" description="C2H2-type" evidence="2">
    <location>
        <begin position="9"/>
        <end position="31"/>
    </location>
</feature>
<keyword evidence="4" id="KW-1185">Reference proteome</keyword>
<reference evidence="3 4" key="1">
    <citation type="submission" date="2016-03" db="EMBL/GenBank/DDBJ databases">
        <title>How can Kluyveromyces marxianus grow so fast - potential evolutionary course in Saccharomyces Complex revealed by comparative genomics.</title>
        <authorList>
            <person name="Mo W."/>
            <person name="Lu W."/>
            <person name="Yang X."/>
            <person name="Qi J."/>
            <person name="Lv H."/>
        </authorList>
    </citation>
    <scope>NUCLEOTIDE SEQUENCE [LARGE SCALE GENOMIC DNA]</scope>
    <source>
        <strain evidence="3 4">FIM1</strain>
    </source>
</reference>
<dbReference type="EMBL" id="CP015061">
    <property type="protein sequence ID" value="QGN18057.1"/>
    <property type="molecule type" value="Genomic_DNA"/>
</dbReference>
<accession>A0ABX6F205</accession>
<name>A0ABX6F205_KLUMA</name>
<dbReference type="SUPFAM" id="SSF57667">
    <property type="entry name" value="beta-beta-alpha zinc fingers"/>
    <property type="match status" value="1"/>
</dbReference>
<evidence type="ECO:0000313" key="4">
    <source>
        <dbReference type="Proteomes" id="UP000422736"/>
    </source>
</evidence>
<dbReference type="InterPro" id="IPR040025">
    <property type="entry name" value="Znf622/Rei1/Reh1"/>
</dbReference>
<evidence type="ECO:0000256" key="1">
    <source>
        <dbReference type="SAM" id="MobiDB-lite"/>
    </source>
</evidence>
<evidence type="ECO:0000313" key="3">
    <source>
        <dbReference type="EMBL" id="QGN18057.1"/>
    </source>
</evidence>
<feature type="region of interest" description="Disordered" evidence="1">
    <location>
        <begin position="145"/>
        <end position="166"/>
    </location>
</feature>
<feature type="compositionally biased region" description="Basic residues" evidence="1">
    <location>
        <begin position="83"/>
        <end position="92"/>
    </location>
</feature>
<sequence length="404" mass="46554">MSDTVMFTCNSCMIQFQSSDLQRHHMKTEWHRYNLKRRVAELPPISASLFAEKLQLSRREQERNQIDEFGFPLLKPVINSSGYKKKGRRLGRSKLNTLDDPYLQNRSQSPASSITSRVSRATFRSTDLEEDDFLLEHGFTTEDTASHYSDSDYTSDSETESIHTDPESFNPKECIYCGKISRELEMNVKHMFSKHGLYIPERSYLVDLEGLLKYLADIIIQNNECLCCSYQGSSIESIRAHMDAKRHCMLPYESKAERALVAQFYDFSSLENAEPATSENVEDIISDSEESKSNDRDDSINSNYALVRVDDSGVELQLDNGIKVGHRSMRRYYRQNTPLGNDIPDDRKTVVAADRRVSSLLASRHMTKAVKQMKQLEKQHADKALHLRIKNSNNQKHFRDELLQ</sequence>
<feature type="compositionally biased region" description="Polar residues" evidence="1">
    <location>
        <begin position="104"/>
        <end position="120"/>
    </location>
</feature>
<dbReference type="PROSITE" id="PS00028">
    <property type="entry name" value="ZINC_FINGER_C2H2_1"/>
    <property type="match status" value="1"/>
</dbReference>
<dbReference type="InterPro" id="IPR041661">
    <property type="entry name" value="ZN622/Rei1/Reh1_Znf-C2H2"/>
</dbReference>
<dbReference type="Proteomes" id="UP000422736">
    <property type="component" value="Chromosome 7"/>
</dbReference>
<dbReference type="InterPro" id="IPR036236">
    <property type="entry name" value="Znf_C2H2_sf"/>
</dbReference>
<dbReference type="Pfam" id="PF12756">
    <property type="entry name" value="zf-C2H2_2"/>
    <property type="match status" value="1"/>
</dbReference>
<dbReference type="PANTHER" id="PTHR13182:SF8">
    <property type="entry name" value="CYTOPLASMIC 60S SUBUNIT BIOGENESIS FACTOR ZNF622"/>
    <property type="match status" value="1"/>
</dbReference>
<organism evidence="3 4">
    <name type="scientific">Kluyveromyces marxianus</name>
    <name type="common">Yeast</name>
    <name type="synonym">Candida kefyr</name>
    <dbReference type="NCBI Taxonomy" id="4911"/>
    <lineage>
        <taxon>Eukaryota</taxon>
        <taxon>Fungi</taxon>
        <taxon>Dikarya</taxon>
        <taxon>Ascomycota</taxon>
        <taxon>Saccharomycotina</taxon>
        <taxon>Saccharomycetes</taxon>
        <taxon>Saccharomycetales</taxon>
        <taxon>Saccharomycetaceae</taxon>
        <taxon>Kluyveromyces</taxon>
    </lineage>
</organism>
<evidence type="ECO:0000259" key="2">
    <source>
        <dbReference type="PROSITE" id="PS00028"/>
    </source>
</evidence>
<protein>
    <submittedName>
        <fullName evidence="3">Zinc finger protein REH1</fullName>
    </submittedName>
</protein>
<feature type="region of interest" description="Disordered" evidence="1">
    <location>
        <begin position="83"/>
        <end position="120"/>
    </location>
</feature>
<gene>
    <name evidence="3" type="primary">REH1</name>
    <name evidence="3" type="ORF">FIM1_4374</name>
</gene>
<proteinExistence type="predicted"/>
<dbReference type="InterPro" id="IPR013087">
    <property type="entry name" value="Znf_C2H2_type"/>
</dbReference>